<organism evidence="2 3">
    <name type="scientific">Paucimonas lemoignei</name>
    <name type="common">Pseudomonas lemoignei</name>
    <dbReference type="NCBI Taxonomy" id="29443"/>
    <lineage>
        <taxon>Bacteria</taxon>
        <taxon>Pseudomonadati</taxon>
        <taxon>Pseudomonadota</taxon>
        <taxon>Betaproteobacteria</taxon>
        <taxon>Burkholderiales</taxon>
        <taxon>Burkholderiaceae</taxon>
        <taxon>Paucimonas</taxon>
    </lineage>
</organism>
<dbReference type="InterPro" id="IPR011576">
    <property type="entry name" value="Pyridox_Oxase_N"/>
</dbReference>
<evidence type="ECO:0000313" key="2">
    <source>
        <dbReference type="EMBL" id="TCS33735.1"/>
    </source>
</evidence>
<dbReference type="InterPro" id="IPR012349">
    <property type="entry name" value="Split_barrel_FMN-bd"/>
</dbReference>
<dbReference type="PANTHER" id="PTHR42815:SF2">
    <property type="entry name" value="FAD-BINDING, PUTATIVE (AFU_ORTHOLOGUE AFUA_6G07600)-RELATED"/>
    <property type="match status" value="1"/>
</dbReference>
<dbReference type="EMBL" id="SLZQ01000015">
    <property type="protein sequence ID" value="TCS33735.1"/>
    <property type="molecule type" value="Genomic_DNA"/>
</dbReference>
<name>A0A4R3HPS0_PAULE</name>
<reference evidence="2 3" key="1">
    <citation type="submission" date="2019-03" db="EMBL/GenBank/DDBJ databases">
        <title>Genomic Encyclopedia of Type Strains, Phase IV (KMG-IV): sequencing the most valuable type-strain genomes for metagenomic binning, comparative biology and taxonomic classification.</title>
        <authorList>
            <person name="Goeker M."/>
        </authorList>
    </citation>
    <scope>NUCLEOTIDE SEQUENCE [LARGE SCALE GENOMIC DNA]</scope>
    <source>
        <strain evidence="2 3">DSM 7445</strain>
    </source>
</reference>
<protein>
    <recommendedName>
        <fullName evidence="1">Pyridoxamine 5'-phosphate oxidase N-terminal domain-containing protein</fullName>
    </recommendedName>
</protein>
<gene>
    <name evidence="2" type="ORF">EDC30_11525</name>
</gene>
<accession>A0A4R3HPS0</accession>
<evidence type="ECO:0000313" key="3">
    <source>
        <dbReference type="Proteomes" id="UP000295382"/>
    </source>
</evidence>
<dbReference type="Proteomes" id="UP000295382">
    <property type="component" value="Unassembled WGS sequence"/>
</dbReference>
<keyword evidence="3" id="KW-1185">Reference proteome</keyword>
<feature type="domain" description="Pyridoxamine 5'-phosphate oxidase N-terminal" evidence="1">
    <location>
        <begin position="33"/>
        <end position="152"/>
    </location>
</feature>
<dbReference type="OrthoDB" id="9796486at2"/>
<sequence length="206" mass="22843">MSDPYQISDLESLENIYGEPVVASLKKEVNYLHPHYQQLIKASPFVVLATKGEDGLDVSPRGDPAGFVAIVDDKTLILPDRRGNNRIDSLRNIIADPRVALLFLIPGLGETLRVNGRARILVDPQLLEQHAMEGKLPRSVLQVHVESVFFQCSRAILRSRLWHADSHVEKSSLPSVGTILADLSHGDIDGQQYDADLPARISTTMY</sequence>
<proteinExistence type="predicted"/>
<dbReference type="SUPFAM" id="SSF50475">
    <property type="entry name" value="FMN-binding split barrel"/>
    <property type="match status" value="1"/>
</dbReference>
<dbReference type="Pfam" id="PF01243">
    <property type="entry name" value="PNPOx_N"/>
    <property type="match status" value="1"/>
</dbReference>
<dbReference type="Gene3D" id="2.30.110.10">
    <property type="entry name" value="Electron Transport, Fmn-binding Protein, Chain A"/>
    <property type="match status" value="1"/>
</dbReference>
<dbReference type="InterPro" id="IPR024029">
    <property type="entry name" value="Pyridox_Oxase_FMN-dep"/>
</dbReference>
<dbReference type="AlphaFoldDB" id="A0A4R3HPS0"/>
<comment type="caution">
    <text evidence="2">The sequence shown here is derived from an EMBL/GenBank/DDBJ whole genome shotgun (WGS) entry which is preliminary data.</text>
</comment>
<evidence type="ECO:0000259" key="1">
    <source>
        <dbReference type="Pfam" id="PF01243"/>
    </source>
</evidence>
<dbReference type="RefSeq" id="WP_132260073.1">
    <property type="nucleotide sequence ID" value="NZ_SLZQ01000015.1"/>
</dbReference>
<dbReference type="NCBIfam" id="TIGR04025">
    <property type="entry name" value="PPOX_FMN_DR2398"/>
    <property type="match status" value="1"/>
</dbReference>
<dbReference type="PANTHER" id="PTHR42815">
    <property type="entry name" value="FAD-BINDING, PUTATIVE (AFU_ORTHOLOGUE AFUA_6G07600)-RELATED"/>
    <property type="match status" value="1"/>
</dbReference>